<dbReference type="PROSITE" id="PS50896">
    <property type="entry name" value="LISH"/>
    <property type="match status" value="1"/>
</dbReference>
<feature type="compositionally biased region" description="Polar residues" evidence="1">
    <location>
        <begin position="166"/>
        <end position="181"/>
    </location>
</feature>
<dbReference type="Pfam" id="PF08513">
    <property type="entry name" value="LisH"/>
    <property type="match status" value="1"/>
</dbReference>
<organism evidence="2 3">
    <name type="scientific">Nosema granulosis</name>
    <dbReference type="NCBI Taxonomy" id="83296"/>
    <lineage>
        <taxon>Eukaryota</taxon>
        <taxon>Fungi</taxon>
        <taxon>Fungi incertae sedis</taxon>
        <taxon>Microsporidia</taxon>
        <taxon>Nosematidae</taxon>
        <taxon>Nosema</taxon>
    </lineage>
</organism>
<name>A0A9P6H0W9_9MICR</name>
<protein>
    <recommendedName>
        <fullName evidence="4">LisH domain-containing protein</fullName>
    </recommendedName>
</protein>
<evidence type="ECO:0000313" key="3">
    <source>
        <dbReference type="Proteomes" id="UP000740883"/>
    </source>
</evidence>
<dbReference type="SUPFAM" id="SSF50978">
    <property type="entry name" value="WD40 repeat-like"/>
    <property type="match status" value="1"/>
</dbReference>
<dbReference type="SMART" id="SM00667">
    <property type="entry name" value="LisH"/>
    <property type="match status" value="1"/>
</dbReference>
<dbReference type="InterPro" id="IPR006594">
    <property type="entry name" value="LisH"/>
</dbReference>
<dbReference type="AlphaFoldDB" id="A0A9P6H0W9"/>
<accession>A0A9P6H0W9</accession>
<reference evidence="2 3" key="1">
    <citation type="journal article" date="2020" name="Genome Biol. Evol.">
        <title>Comparative genomics of strictly vertically transmitted, feminizing microsporidia endosymbionts of amphipod crustaceans.</title>
        <authorList>
            <person name="Cormier A."/>
            <person name="Chebbi M.A."/>
            <person name="Giraud I."/>
            <person name="Wattier R."/>
            <person name="Teixeira M."/>
            <person name="Gilbert C."/>
            <person name="Rigaud T."/>
            <person name="Cordaux R."/>
        </authorList>
    </citation>
    <scope>NUCLEOTIDE SEQUENCE [LARGE SCALE GENOMIC DNA]</scope>
    <source>
        <strain evidence="2 3">Ou3-Ou53</strain>
    </source>
</reference>
<dbReference type="EMBL" id="SBJO01000031">
    <property type="protein sequence ID" value="KAF9764245.1"/>
    <property type="molecule type" value="Genomic_DNA"/>
</dbReference>
<evidence type="ECO:0000256" key="1">
    <source>
        <dbReference type="SAM" id="MobiDB-lite"/>
    </source>
</evidence>
<keyword evidence="3" id="KW-1185">Reference proteome</keyword>
<proteinExistence type="predicted"/>
<dbReference type="OrthoDB" id="14421at2759"/>
<evidence type="ECO:0000313" key="2">
    <source>
        <dbReference type="EMBL" id="KAF9764245.1"/>
    </source>
</evidence>
<feature type="compositionally biased region" description="Basic residues" evidence="1">
    <location>
        <begin position="184"/>
        <end position="198"/>
    </location>
</feature>
<feature type="compositionally biased region" description="Low complexity" evidence="1">
    <location>
        <begin position="199"/>
        <end position="212"/>
    </location>
</feature>
<comment type="caution">
    <text evidence="2">The sequence shown here is derived from an EMBL/GenBank/DDBJ whole genome shotgun (WGS) entry which is preliminary data.</text>
</comment>
<feature type="region of interest" description="Disordered" evidence="1">
    <location>
        <begin position="140"/>
        <end position="217"/>
    </location>
</feature>
<dbReference type="Proteomes" id="UP000740883">
    <property type="component" value="Unassembled WGS sequence"/>
</dbReference>
<gene>
    <name evidence="2" type="ORF">NGRA_0719</name>
</gene>
<dbReference type="InterPro" id="IPR036322">
    <property type="entry name" value="WD40_repeat_dom_sf"/>
</dbReference>
<evidence type="ECO:0008006" key="4">
    <source>
        <dbReference type="Google" id="ProtNLM"/>
    </source>
</evidence>
<sequence length="507" mass="58066">MYNNKKNDQNVIYTLNTLIYDYLIKMKYEKASKAFALEAQIEDVKLTEGPPLLSQWYIAFHEISSVRSGVSSNPGDLSRIEGIMLKLENEKKRYQQMGGPQQQQMGYFPEYKAHPMYYGNPYHDQRKVIDMYGPPMDYPRQTTRHPPPCYENASGNIGSNIYEGPRTNTHNSMISPGSIPNVQPHHHSSTHHTHHSSTHHSSTPGTHHSSTPVHPPERLFGLREVSSFRITDATVLTSTISREHNIMFNVVDTKKVCAFNCSTMKPESELDTNGKQLTDIRVRDFADYVFIVGSFAGKELMILRYLIKEAKFDILGYLRGHSSKIISFDISDYIYSLDESFILRKWSFKGSCEREEILSGSISSIFSYSDSTIILTDSLRVYLYDFEMNMEMQELYKGEVVDTKRGDDFFIFIFRDKACIVDRNLSKTKFLSVPHSGITTGCYLENDIFLGSQQTLWYESLGRLNKVNIYESGDIVSIESISKFKAGHMVSINSNGEFKLMCKTYNE</sequence>